<dbReference type="InterPro" id="IPR034660">
    <property type="entry name" value="DinB/YfiT-like"/>
</dbReference>
<keyword evidence="3" id="KW-1185">Reference proteome</keyword>
<reference evidence="3" key="1">
    <citation type="journal article" date="2019" name="Int. J. Syst. Evol. Microbiol.">
        <title>The Global Catalogue of Microorganisms (GCM) 10K type strain sequencing project: providing services to taxonomists for standard genome sequencing and annotation.</title>
        <authorList>
            <consortium name="The Broad Institute Genomics Platform"/>
            <consortium name="The Broad Institute Genome Sequencing Center for Infectious Disease"/>
            <person name="Wu L."/>
            <person name="Ma J."/>
        </authorList>
    </citation>
    <scope>NUCLEOTIDE SEQUENCE [LARGE SCALE GENOMIC DNA]</scope>
    <source>
        <strain evidence="3">JCM 16898</strain>
    </source>
</reference>
<evidence type="ECO:0000313" key="3">
    <source>
        <dbReference type="Proteomes" id="UP001500689"/>
    </source>
</evidence>
<dbReference type="Gene3D" id="1.20.120.450">
    <property type="entry name" value="dinb family like domain"/>
    <property type="match status" value="1"/>
</dbReference>
<dbReference type="NCBIfam" id="TIGR03083">
    <property type="entry name" value="maleylpyruvate isomerase family mycothiol-dependent enzyme"/>
    <property type="match status" value="1"/>
</dbReference>
<dbReference type="InterPro" id="IPR024344">
    <property type="entry name" value="MDMPI_metal-binding"/>
</dbReference>
<sequence>MDLRRFAREERAELAEFLGTLTPQQWAAPTLCTGWTVHEVVAHLVSYDEIGARGLARRLVRARFSPDRANALGLEEYRALAPGDLIAVLRRNPRPRGLPAAFGGMIGFLDGLIHQQDIRRPLGLPRTIPPERLAGALRVLLFALPVGAARRLPGLHAVATDLDWSAGKGAEVRGPAEALLLALAGRRAATADLRGPGVDLLVSRTEP</sequence>
<feature type="domain" description="Mycothiol-dependent maleylpyruvate isomerase metal-binding" evidence="1">
    <location>
        <begin position="8"/>
        <end position="91"/>
    </location>
</feature>
<protein>
    <submittedName>
        <fullName evidence="2">Maleylpyruvate isomerase family mycothiol-dependent enzyme</fullName>
    </submittedName>
</protein>
<dbReference type="SUPFAM" id="SSF109854">
    <property type="entry name" value="DinB/YfiT-like putative metalloenzymes"/>
    <property type="match status" value="1"/>
</dbReference>
<proteinExistence type="predicted"/>
<organism evidence="2 3">
    <name type="scientific">Amycolatopsis ultiminotia</name>
    <dbReference type="NCBI Taxonomy" id="543629"/>
    <lineage>
        <taxon>Bacteria</taxon>
        <taxon>Bacillati</taxon>
        <taxon>Actinomycetota</taxon>
        <taxon>Actinomycetes</taxon>
        <taxon>Pseudonocardiales</taxon>
        <taxon>Pseudonocardiaceae</taxon>
        <taxon>Amycolatopsis</taxon>
    </lineage>
</organism>
<dbReference type="Proteomes" id="UP001500689">
    <property type="component" value="Unassembled WGS sequence"/>
</dbReference>
<dbReference type="EMBL" id="BAAAZN010000011">
    <property type="protein sequence ID" value="GAA3559754.1"/>
    <property type="molecule type" value="Genomic_DNA"/>
</dbReference>
<gene>
    <name evidence="2" type="ORF">GCM10022222_49330</name>
</gene>
<dbReference type="InterPro" id="IPR017517">
    <property type="entry name" value="Maleyloyr_isom"/>
</dbReference>
<name>A0ABP6X0Y0_9PSEU</name>
<dbReference type="GO" id="GO:0016853">
    <property type="term" value="F:isomerase activity"/>
    <property type="evidence" value="ECO:0007669"/>
    <property type="project" value="UniProtKB-KW"/>
</dbReference>
<dbReference type="RefSeq" id="WP_344863765.1">
    <property type="nucleotide sequence ID" value="NZ_BAAAZN010000011.1"/>
</dbReference>
<keyword evidence="2" id="KW-0413">Isomerase</keyword>
<evidence type="ECO:0000259" key="1">
    <source>
        <dbReference type="Pfam" id="PF11716"/>
    </source>
</evidence>
<evidence type="ECO:0000313" key="2">
    <source>
        <dbReference type="EMBL" id="GAA3559754.1"/>
    </source>
</evidence>
<accession>A0ABP6X0Y0</accession>
<dbReference type="Pfam" id="PF11716">
    <property type="entry name" value="MDMPI_N"/>
    <property type="match status" value="1"/>
</dbReference>
<comment type="caution">
    <text evidence="2">The sequence shown here is derived from an EMBL/GenBank/DDBJ whole genome shotgun (WGS) entry which is preliminary data.</text>
</comment>